<evidence type="ECO:0000313" key="4">
    <source>
        <dbReference type="Proteomes" id="UP001346869"/>
    </source>
</evidence>
<organism evidence="3 4">
    <name type="scientific">Eleginops maclovinus</name>
    <name type="common">Patagonian blennie</name>
    <name type="synonym">Eleginus maclovinus</name>
    <dbReference type="NCBI Taxonomy" id="56733"/>
    <lineage>
        <taxon>Eukaryota</taxon>
        <taxon>Metazoa</taxon>
        <taxon>Chordata</taxon>
        <taxon>Craniata</taxon>
        <taxon>Vertebrata</taxon>
        <taxon>Euteleostomi</taxon>
        <taxon>Actinopterygii</taxon>
        <taxon>Neopterygii</taxon>
        <taxon>Teleostei</taxon>
        <taxon>Neoteleostei</taxon>
        <taxon>Acanthomorphata</taxon>
        <taxon>Eupercaria</taxon>
        <taxon>Perciformes</taxon>
        <taxon>Notothenioidei</taxon>
        <taxon>Eleginopidae</taxon>
        <taxon>Eleginops</taxon>
    </lineage>
</organism>
<keyword evidence="1" id="KW-0175">Coiled coil</keyword>
<name>A0AAN8ADC8_ELEMC</name>
<reference evidence="3 4" key="1">
    <citation type="journal article" date="2023" name="Genes (Basel)">
        <title>Chromosome-Level Genome Assembly and Circadian Gene Repertoire of the Patagonia Blennie Eleginops maclovinus-The Closest Ancestral Proxy of Antarctic Cryonotothenioids.</title>
        <authorList>
            <person name="Cheng C.C."/>
            <person name="Rivera-Colon A.G."/>
            <person name="Minhas B.F."/>
            <person name="Wilson L."/>
            <person name="Rayamajhi N."/>
            <person name="Vargas-Chacoff L."/>
            <person name="Catchen J.M."/>
        </authorList>
    </citation>
    <scope>NUCLEOTIDE SEQUENCE [LARGE SCALE GENOMIC DNA]</scope>
    <source>
        <tissue evidence="3">Blood</tissue>
    </source>
</reference>
<dbReference type="AlphaFoldDB" id="A0AAN8ADC8"/>
<evidence type="ECO:0000313" key="3">
    <source>
        <dbReference type="EMBL" id="KAK5851684.1"/>
    </source>
</evidence>
<evidence type="ECO:0000256" key="1">
    <source>
        <dbReference type="SAM" id="Coils"/>
    </source>
</evidence>
<feature type="region of interest" description="Disordered" evidence="2">
    <location>
        <begin position="139"/>
        <end position="160"/>
    </location>
</feature>
<dbReference type="Proteomes" id="UP001346869">
    <property type="component" value="Unassembled WGS sequence"/>
</dbReference>
<comment type="caution">
    <text evidence="3">The sequence shown here is derived from an EMBL/GenBank/DDBJ whole genome shotgun (WGS) entry which is preliminary data.</text>
</comment>
<evidence type="ECO:0000256" key="2">
    <source>
        <dbReference type="SAM" id="MobiDB-lite"/>
    </source>
</evidence>
<dbReference type="EMBL" id="JAUZQC010000021">
    <property type="protein sequence ID" value="KAK5851684.1"/>
    <property type="molecule type" value="Genomic_DNA"/>
</dbReference>
<dbReference type="PANTHER" id="PTHR35253:SF1">
    <property type="entry name" value="COILED-COIL DOMAIN-CONTAINING PROTEIN 152"/>
    <property type="match status" value="1"/>
</dbReference>
<protein>
    <recommendedName>
        <fullName evidence="5">Coiled-coil domain-containing protein 152</fullName>
    </recommendedName>
</protein>
<dbReference type="InterPro" id="IPR038827">
    <property type="entry name" value="CCDC152"/>
</dbReference>
<keyword evidence="4" id="KW-1185">Reference proteome</keyword>
<sequence length="281" mass="33641">MIKLNCVHLDRFMENFTLLEQKISEVNGKNNMLEIMLEDASRQMKFYLTRENSLIEERDSLLVTVNRLQQTLQEQQSSRRRDFPHDSSEYVHIVVENERLKSEMTHLKQHNERAAEEGKTELQRLISELRAEGERHQRELETVRQHSRREVEDAHREGLHQLEAKDAEVKTILEKKDLDLEEVKKRLKEQERERQSELLKLQMEFGAKLARVQSTAQWSQQQQQQQDGSNLLPQSVYKRKLQFFQEEKNKEIAALRQRIKELEENQRVSVFSDSRLKKRKI</sequence>
<feature type="coiled-coil region" evidence="1">
    <location>
        <begin position="173"/>
        <end position="204"/>
    </location>
</feature>
<proteinExistence type="predicted"/>
<dbReference type="PANTHER" id="PTHR35253">
    <property type="entry name" value="COILED-COIL DOMAIN-CONTAINING PROTEIN 152"/>
    <property type="match status" value="1"/>
</dbReference>
<gene>
    <name evidence="3" type="ORF">PBY51_023220</name>
</gene>
<evidence type="ECO:0008006" key="5">
    <source>
        <dbReference type="Google" id="ProtNLM"/>
    </source>
</evidence>
<reference evidence="3 4" key="2">
    <citation type="journal article" date="2023" name="Mol. Biol. Evol.">
        <title>Genomics of Secondarily Temperate Adaptation in the Only Non-Antarctic Icefish.</title>
        <authorList>
            <person name="Rivera-Colon A.G."/>
            <person name="Rayamajhi N."/>
            <person name="Minhas B.F."/>
            <person name="Madrigal G."/>
            <person name="Bilyk K.T."/>
            <person name="Yoon V."/>
            <person name="Hune M."/>
            <person name="Gregory S."/>
            <person name="Cheng C.H.C."/>
            <person name="Catchen J.M."/>
        </authorList>
    </citation>
    <scope>NUCLEOTIDE SEQUENCE [LARGE SCALE GENOMIC DNA]</scope>
    <source>
        <strain evidence="3">JMC-PN-2008</strain>
    </source>
</reference>
<accession>A0AAN8ADC8</accession>